<evidence type="ECO:0000313" key="2">
    <source>
        <dbReference type="EMBL" id="MBX51468.1"/>
    </source>
</evidence>
<name>A0A2P2P9M3_RHIMU</name>
<protein>
    <submittedName>
        <fullName evidence="2">Uncharacterized protein</fullName>
    </submittedName>
</protein>
<dbReference type="AlphaFoldDB" id="A0A2P2P9M3"/>
<evidence type="ECO:0000256" key="1">
    <source>
        <dbReference type="SAM" id="Phobius"/>
    </source>
</evidence>
<keyword evidence="1" id="KW-0472">Membrane</keyword>
<proteinExistence type="predicted"/>
<reference evidence="2" key="1">
    <citation type="submission" date="2018-02" db="EMBL/GenBank/DDBJ databases">
        <title>Rhizophora mucronata_Transcriptome.</title>
        <authorList>
            <person name="Meera S.P."/>
            <person name="Sreeshan A."/>
            <person name="Augustine A."/>
        </authorList>
    </citation>
    <scope>NUCLEOTIDE SEQUENCE</scope>
    <source>
        <tissue evidence="2">Leaf</tissue>
    </source>
</reference>
<accession>A0A2P2P9M3</accession>
<feature type="transmembrane region" description="Helical" evidence="1">
    <location>
        <begin position="16"/>
        <end position="36"/>
    </location>
</feature>
<organism evidence="2">
    <name type="scientific">Rhizophora mucronata</name>
    <name type="common">Asiatic mangrove</name>
    <dbReference type="NCBI Taxonomy" id="61149"/>
    <lineage>
        <taxon>Eukaryota</taxon>
        <taxon>Viridiplantae</taxon>
        <taxon>Streptophyta</taxon>
        <taxon>Embryophyta</taxon>
        <taxon>Tracheophyta</taxon>
        <taxon>Spermatophyta</taxon>
        <taxon>Magnoliopsida</taxon>
        <taxon>eudicotyledons</taxon>
        <taxon>Gunneridae</taxon>
        <taxon>Pentapetalae</taxon>
        <taxon>rosids</taxon>
        <taxon>fabids</taxon>
        <taxon>Malpighiales</taxon>
        <taxon>Rhizophoraceae</taxon>
        <taxon>Rhizophora</taxon>
    </lineage>
</organism>
<keyword evidence="1" id="KW-1133">Transmembrane helix</keyword>
<dbReference type="EMBL" id="GGEC01070984">
    <property type="protein sequence ID" value="MBX51468.1"/>
    <property type="molecule type" value="Transcribed_RNA"/>
</dbReference>
<sequence length="53" mass="6504">MEFLETYMEGFNWCCYMAYILVFHFLYSNMTMVGIYRMSMFLQSAYEFCFQNG</sequence>
<keyword evidence="1" id="KW-0812">Transmembrane</keyword>